<evidence type="ECO:0000313" key="3">
    <source>
        <dbReference type="Proteomes" id="UP000811899"/>
    </source>
</evidence>
<evidence type="ECO:0000256" key="1">
    <source>
        <dbReference type="SAM" id="SignalP"/>
    </source>
</evidence>
<keyword evidence="1" id="KW-0732">Signal</keyword>
<dbReference type="PROSITE" id="PS51257">
    <property type="entry name" value="PROKAR_LIPOPROTEIN"/>
    <property type="match status" value="1"/>
</dbReference>
<proteinExistence type="predicted"/>
<protein>
    <recommendedName>
        <fullName evidence="4">DUF5625 domain-containing protein</fullName>
    </recommendedName>
</protein>
<feature type="chain" id="PRO_5043431006" description="DUF5625 domain-containing protein" evidence="1">
    <location>
        <begin position="21"/>
        <end position="190"/>
    </location>
</feature>
<keyword evidence="3" id="KW-1185">Reference proteome</keyword>
<dbReference type="EMBL" id="JAHCVJ010000001">
    <property type="protein sequence ID" value="MBT0663079.1"/>
    <property type="molecule type" value="Genomic_DNA"/>
</dbReference>
<gene>
    <name evidence="2" type="ORF">KI809_02095</name>
</gene>
<dbReference type="Proteomes" id="UP000811899">
    <property type="component" value="Unassembled WGS sequence"/>
</dbReference>
<organism evidence="2 3">
    <name type="scientific">Geoanaerobacter pelophilus</name>
    <dbReference type="NCBI Taxonomy" id="60036"/>
    <lineage>
        <taxon>Bacteria</taxon>
        <taxon>Pseudomonadati</taxon>
        <taxon>Thermodesulfobacteriota</taxon>
        <taxon>Desulfuromonadia</taxon>
        <taxon>Geobacterales</taxon>
        <taxon>Geobacteraceae</taxon>
        <taxon>Geoanaerobacter</taxon>
    </lineage>
</organism>
<accession>A0AAW4KWJ8</accession>
<reference evidence="2 3" key="1">
    <citation type="submission" date="2021-05" db="EMBL/GenBank/DDBJ databases">
        <title>The draft genome of Geobacter pelophilus DSM 12255.</title>
        <authorList>
            <person name="Xu Z."/>
            <person name="Masuda Y."/>
            <person name="Itoh H."/>
            <person name="Senoo K."/>
        </authorList>
    </citation>
    <scope>NUCLEOTIDE SEQUENCE [LARGE SCALE GENOMIC DNA]</scope>
    <source>
        <strain evidence="2 3">DSM 12255</strain>
    </source>
</reference>
<evidence type="ECO:0008006" key="4">
    <source>
        <dbReference type="Google" id="ProtNLM"/>
    </source>
</evidence>
<sequence length="190" mass="20783">MTIKMNVCMAGAALMLCVVASGCANNRELIAKTSLATRKDVFAEVASSDVQAGKSIIDFTFSVKSNSYRFAETYGKHSDPPYRVHLNIDGQTAVLEAEPVLEDKSPIDPNVPDSGTGWKYTFNKRFALTPGKHELTIALPIDDVIVEREIELRAGVNAVTVTPVYSKRMLRPYKGQNFTGGVKTVEVQVN</sequence>
<evidence type="ECO:0000313" key="2">
    <source>
        <dbReference type="EMBL" id="MBT0663079.1"/>
    </source>
</evidence>
<comment type="caution">
    <text evidence="2">The sequence shown here is derived from an EMBL/GenBank/DDBJ whole genome shotgun (WGS) entry which is preliminary data.</text>
</comment>
<feature type="signal peptide" evidence="1">
    <location>
        <begin position="1"/>
        <end position="20"/>
    </location>
</feature>
<dbReference type="RefSeq" id="WP_214169852.1">
    <property type="nucleotide sequence ID" value="NZ_JAHCVJ010000001.1"/>
</dbReference>
<name>A0AAW4KWJ8_9BACT</name>
<dbReference type="AlphaFoldDB" id="A0AAW4KWJ8"/>